<accession>A0A132MTF3</accession>
<sequence>MGSHEPTGPADLELIARAALAHYDVSPDARLSLLNISENATFLVEDAATGRRNVLRVHRTGYHTRGGIYSELAWSAALREEAGVRTPAAVPSRDGDLVVQARHPRGDDTRFCVLFEHLPGTEPPEDRLVEAFAGLGEITARMHRHSRSWRRPTGFTRFTWDYRHTLGEAPRWGRWQDGLGIGPDEHAVLDRLAAVIERRLRAFGQTPGRFGLVHADMRLANLLVHGDDTYVIDFDDCGFSWYLYDLATALSFIEHYPQVPELVDSWLTGYRRVLPLSAEEEAEIPTFVMLRRLLLVAWIGSHADTDLARSQGADFSRVTCDLADKYLAEFG</sequence>
<proteinExistence type="inferred from homology"/>
<protein>
    <submittedName>
        <fullName evidence="3">Aminoglycoside phosphotransferase</fullName>
    </submittedName>
</protein>
<evidence type="ECO:0000313" key="8">
    <source>
        <dbReference type="Proteomes" id="UP000070659"/>
    </source>
</evidence>
<dbReference type="STRING" id="1469144.LI90_2216"/>
<dbReference type="RefSeq" id="WP_066887516.1">
    <property type="nucleotide sequence ID" value="NZ_JYIJ01000011.1"/>
</dbReference>
<evidence type="ECO:0000313" key="4">
    <source>
        <dbReference type="EMBL" id="KWX05539.1"/>
    </source>
</evidence>
<dbReference type="PATRIC" id="fig|1469144.10.peg.2402"/>
<dbReference type="EMBL" id="JYIK01001022">
    <property type="protein sequence ID" value="KWX07954.1"/>
    <property type="molecule type" value="Genomic_DNA"/>
</dbReference>
<dbReference type="Pfam" id="PF01636">
    <property type="entry name" value="APH"/>
    <property type="match status" value="1"/>
</dbReference>
<dbReference type="GO" id="GO:0019202">
    <property type="term" value="F:amino acid kinase activity"/>
    <property type="evidence" value="ECO:0007669"/>
    <property type="project" value="TreeGrafter"/>
</dbReference>
<dbReference type="EMBL" id="LAXD01000001">
    <property type="protein sequence ID" value="KWX01188.1"/>
    <property type="molecule type" value="Genomic_DNA"/>
</dbReference>
<evidence type="ECO:0000256" key="1">
    <source>
        <dbReference type="ARBA" id="ARBA00038240"/>
    </source>
</evidence>
<dbReference type="InterPro" id="IPR002575">
    <property type="entry name" value="Aminoglycoside_PTrfase"/>
</dbReference>
<evidence type="ECO:0000313" key="6">
    <source>
        <dbReference type="Proteomes" id="UP000070188"/>
    </source>
</evidence>
<dbReference type="SUPFAM" id="SSF56112">
    <property type="entry name" value="Protein kinase-like (PK-like)"/>
    <property type="match status" value="1"/>
</dbReference>
<evidence type="ECO:0000313" key="5">
    <source>
        <dbReference type="EMBL" id="KWX07954.1"/>
    </source>
</evidence>
<organism evidence="3 6">
    <name type="scientific">Carbonactinospora thermoautotrophica</name>
    <dbReference type="NCBI Taxonomy" id="1469144"/>
    <lineage>
        <taxon>Bacteria</taxon>
        <taxon>Bacillati</taxon>
        <taxon>Actinomycetota</taxon>
        <taxon>Actinomycetes</taxon>
        <taxon>Kitasatosporales</taxon>
        <taxon>Carbonactinosporaceae</taxon>
        <taxon>Carbonactinospora</taxon>
    </lineage>
</organism>
<dbReference type="OrthoDB" id="241498at2"/>
<dbReference type="Proteomes" id="UP000070598">
    <property type="component" value="Unassembled WGS sequence"/>
</dbReference>
<evidence type="ECO:0000313" key="7">
    <source>
        <dbReference type="Proteomes" id="UP000070598"/>
    </source>
</evidence>
<keyword evidence="3" id="KW-0808">Transferase</keyword>
<evidence type="ECO:0000259" key="2">
    <source>
        <dbReference type="Pfam" id="PF01636"/>
    </source>
</evidence>
<feature type="domain" description="Aminoglycoside phosphotransferase" evidence="2">
    <location>
        <begin position="38"/>
        <end position="271"/>
    </location>
</feature>
<comment type="similarity">
    <text evidence="1">Belongs to the pseudomonas-type ThrB family.</text>
</comment>
<dbReference type="InterPro" id="IPR050249">
    <property type="entry name" value="Pseudomonas-type_ThrB"/>
</dbReference>
<name>A0A132MTF3_9ACTN</name>
<gene>
    <name evidence="3" type="ORF">LI90_2216</name>
    <name evidence="4" type="ORF">TH66_02395</name>
    <name evidence="5" type="ORF">TR74_16960</name>
</gene>
<dbReference type="Proteomes" id="UP000070188">
    <property type="component" value="Unassembled WGS sequence"/>
</dbReference>
<reference evidence="7" key="2">
    <citation type="submission" date="2015-02" db="EMBL/GenBank/DDBJ databases">
        <title>Physiological reanalysis, assessment of diazotrophy, and genome sequences of multiple isolates of Streptomyces thermoautotrophicus.</title>
        <authorList>
            <person name="MacKellar D.C."/>
            <person name="Lieber L."/>
            <person name="Norman J."/>
            <person name="Bolger A."/>
            <person name="Tobin C."/>
            <person name="Murray J.W."/>
            <person name="Friesen M."/>
            <person name="Prell J."/>
        </authorList>
    </citation>
    <scope>NUCLEOTIDE SEQUENCE [LARGE SCALE GENOMIC DNA]</scope>
    <source>
        <strain evidence="7">UBT1</strain>
    </source>
</reference>
<dbReference type="EMBL" id="JYIJ01000011">
    <property type="protein sequence ID" value="KWX05539.1"/>
    <property type="molecule type" value="Genomic_DNA"/>
</dbReference>
<evidence type="ECO:0000313" key="3">
    <source>
        <dbReference type="EMBL" id="KWX01188.1"/>
    </source>
</evidence>
<dbReference type="InterPro" id="IPR011009">
    <property type="entry name" value="Kinase-like_dom_sf"/>
</dbReference>
<reference evidence="6" key="3">
    <citation type="submission" date="2015-04" db="EMBL/GenBank/DDBJ databases">
        <title>Physiological reanalysis, assessment of diazotrophy, and genome sequences of multiple isolates of Streptomyces thermoautotrophicus.</title>
        <authorList>
            <person name="MacKellar D.C."/>
            <person name="Lieber L."/>
            <person name="Norman J."/>
            <person name="Bolger A."/>
            <person name="Tobin C."/>
            <person name="Murray J.W."/>
            <person name="Chang R."/>
            <person name="Ford T."/>
            <person name="Nguyen P.Q."/>
            <person name="Woodward J."/>
            <person name="Permingeat H."/>
            <person name="Joshi N.S."/>
            <person name="Silver P.A."/>
            <person name="Usadel B."/>
            <person name="Rutherford A.W."/>
            <person name="Friesen M."/>
            <person name="Prell J."/>
        </authorList>
    </citation>
    <scope>NUCLEOTIDE SEQUENCE [LARGE SCALE GENOMIC DNA]</scope>
    <source>
        <strain evidence="6">H1</strain>
    </source>
</reference>
<comment type="caution">
    <text evidence="3">The sequence shown here is derived from an EMBL/GenBank/DDBJ whole genome shotgun (WGS) entry which is preliminary data.</text>
</comment>
<dbReference type="AlphaFoldDB" id="A0A132MTF3"/>
<reference evidence="4 8" key="1">
    <citation type="submission" date="2015-02" db="EMBL/GenBank/DDBJ databases">
        <title>Physiological reanalysis, assessment of diazotrophy, and genome sequences of multiple isolates of Streptomyces thermoautotrophicus.</title>
        <authorList>
            <person name="MacKellar D.C."/>
            <person name="Lieber L."/>
            <person name="Norman J."/>
            <person name="Bolger A."/>
            <person name="Tobin C."/>
            <person name="Murray J.W."/>
            <person name="Prell J."/>
        </authorList>
    </citation>
    <scope>NUCLEOTIDE SEQUENCE [LARGE SCALE GENOMIC DNA]</scope>
    <source>
        <strain evidence="4 8">UBT1</strain>
    </source>
</reference>
<keyword evidence="6" id="KW-1185">Reference proteome</keyword>
<dbReference type="PANTHER" id="PTHR21064:SF6">
    <property type="entry name" value="AMINOGLYCOSIDE PHOSPHOTRANSFERASE DOMAIN-CONTAINING PROTEIN"/>
    <property type="match status" value="1"/>
</dbReference>
<dbReference type="PANTHER" id="PTHR21064">
    <property type="entry name" value="AMINOGLYCOSIDE PHOSPHOTRANSFERASE DOMAIN-CONTAINING PROTEIN-RELATED"/>
    <property type="match status" value="1"/>
</dbReference>
<dbReference type="Gene3D" id="3.90.1200.10">
    <property type="match status" value="1"/>
</dbReference>
<reference evidence="3" key="4">
    <citation type="submission" date="2015-04" db="EMBL/GenBank/DDBJ databases">
        <title>Physiological reanalysis, assessment of diazotrophy, and genome sequences of multiple isolates of Streptomyces thermoautotrophicus.</title>
        <authorList>
            <person name="MacKellar D.C."/>
            <person name="Lieber L."/>
            <person name="Norman J."/>
            <person name="Bolger A."/>
            <person name="Tobin C."/>
            <person name="Murray J.W."/>
            <person name="Woodward J."/>
            <person name="Friesen M."/>
            <person name="Prell J."/>
        </authorList>
    </citation>
    <scope>NUCLEOTIDE SEQUENCE [LARGE SCALE GENOMIC DNA]</scope>
    <source>
        <strain evidence="3">H1</strain>
    </source>
</reference>
<dbReference type="Proteomes" id="UP000070659">
    <property type="component" value="Unassembled WGS sequence"/>
</dbReference>